<dbReference type="EMBL" id="JAAVMX010000005">
    <property type="protein sequence ID" value="KAF4508292.1"/>
    <property type="molecule type" value="Genomic_DNA"/>
</dbReference>
<dbReference type="AlphaFoldDB" id="A0A8H4V4T2"/>
<organism evidence="1 2">
    <name type="scientific">Ophiocordyceps sinensis</name>
    <dbReference type="NCBI Taxonomy" id="72228"/>
    <lineage>
        <taxon>Eukaryota</taxon>
        <taxon>Fungi</taxon>
        <taxon>Dikarya</taxon>
        <taxon>Ascomycota</taxon>
        <taxon>Pezizomycotina</taxon>
        <taxon>Sordariomycetes</taxon>
        <taxon>Hypocreomycetidae</taxon>
        <taxon>Hypocreales</taxon>
        <taxon>Ophiocordycipitaceae</taxon>
        <taxon>Ophiocordyceps</taxon>
    </lineage>
</organism>
<evidence type="ECO:0000313" key="1">
    <source>
        <dbReference type="EMBL" id="KAF4508292.1"/>
    </source>
</evidence>
<reference evidence="1 2" key="1">
    <citation type="journal article" date="2020" name="Genome Biol. Evol.">
        <title>A new high-quality draft genome assembly of the Chinese cordyceps Ophiocordyceps sinensis.</title>
        <authorList>
            <person name="Shu R."/>
            <person name="Zhang J."/>
            <person name="Meng Q."/>
            <person name="Zhang H."/>
            <person name="Zhou G."/>
            <person name="Li M."/>
            <person name="Wu P."/>
            <person name="Zhao Y."/>
            <person name="Chen C."/>
            <person name="Qin Q."/>
        </authorList>
    </citation>
    <scope>NUCLEOTIDE SEQUENCE [LARGE SCALE GENOMIC DNA]</scope>
    <source>
        <strain evidence="1 2">IOZ07</strain>
    </source>
</reference>
<evidence type="ECO:0000313" key="2">
    <source>
        <dbReference type="Proteomes" id="UP000557566"/>
    </source>
</evidence>
<dbReference type="CDD" id="cd12148">
    <property type="entry name" value="fungal_TF_MHR"/>
    <property type="match status" value="1"/>
</dbReference>
<dbReference type="Proteomes" id="UP000557566">
    <property type="component" value="Unassembled WGS sequence"/>
</dbReference>
<sequence length="81" mass="9203">MAPHIKTEIGRRVWWYLVASDWMLSQFSVPQEGTYTVHTKQMAVKKPRNVHDEDMVDGRDVIDRPLDEPTCVSSAAAHPLG</sequence>
<name>A0A8H4V4T2_9HYPO</name>
<dbReference type="OrthoDB" id="3014581at2759"/>
<protein>
    <submittedName>
        <fullName evidence="1">Uncharacterized protein</fullName>
    </submittedName>
</protein>
<gene>
    <name evidence="1" type="ORF">G6O67_004696</name>
</gene>
<comment type="caution">
    <text evidence="1">The sequence shown here is derived from an EMBL/GenBank/DDBJ whole genome shotgun (WGS) entry which is preliminary data.</text>
</comment>
<proteinExistence type="predicted"/>
<keyword evidence="2" id="KW-1185">Reference proteome</keyword>
<accession>A0A8H4V4T2</accession>